<organism evidence="3 4">
    <name type="scientific">Rhodococcoides corynebacterioides</name>
    <dbReference type="NCBI Taxonomy" id="53972"/>
    <lineage>
        <taxon>Bacteria</taxon>
        <taxon>Bacillati</taxon>
        <taxon>Actinomycetota</taxon>
        <taxon>Actinomycetes</taxon>
        <taxon>Mycobacteriales</taxon>
        <taxon>Nocardiaceae</taxon>
        <taxon>Rhodococcoides</taxon>
    </lineage>
</organism>
<feature type="compositionally biased region" description="Basic and acidic residues" evidence="2">
    <location>
        <begin position="1"/>
        <end position="14"/>
    </location>
</feature>
<keyword evidence="4" id="KW-1185">Reference proteome</keyword>
<dbReference type="EMBL" id="JAFBBK010000001">
    <property type="protein sequence ID" value="MBM7416210.1"/>
    <property type="molecule type" value="Genomic_DNA"/>
</dbReference>
<comment type="similarity">
    <text evidence="1">Belongs to the Rv0495c family.</text>
</comment>
<feature type="region of interest" description="Disordered" evidence="2">
    <location>
        <begin position="1"/>
        <end position="55"/>
    </location>
</feature>
<sequence>MTRADKAGRPEAGRAAKQTTSVGDEAGRRSGEATGRPADVLEPAATRKLDPAPEVAPDFPREWVEFVDPTNPEHVVRADLTWLLSSWTCVFGTPACQGTVPDRPDDGCCSHGAFLSDDDDHAKLTASVEMLTPDDWQFFDKGHGKKGFVEVDDLEGEQALRTRKYKGACIFLNRPGFDGGIGCALHRMALRTGVEPLEVKPDVCWQLPIRRTQDWVTRPDGVEILQTVVGEYDRRGWGEGGADLSWYCTASPDAHVGSKAVWQSYAPELTELLGKDVYTELAALCRRRQGLGLIAVHPATREAQRT</sequence>
<reference evidence="3 4" key="1">
    <citation type="submission" date="2021-01" db="EMBL/GenBank/DDBJ databases">
        <title>Genomics of switchgrass bacterial isolates.</title>
        <authorList>
            <person name="Shade A."/>
        </authorList>
    </citation>
    <scope>NUCLEOTIDE SEQUENCE [LARGE SCALE GENOMIC DNA]</scope>
    <source>
        <strain evidence="3 4">PvP111</strain>
    </source>
</reference>
<gene>
    <name evidence="3" type="ORF">JOE42_002943</name>
</gene>
<evidence type="ECO:0008006" key="5">
    <source>
        <dbReference type="Google" id="ProtNLM"/>
    </source>
</evidence>
<dbReference type="InterPro" id="IPR021458">
    <property type="entry name" value="Rv0495c"/>
</dbReference>
<proteinExistence type="inferred from homology"/>
<dbReference type="Proteomes" id="UP000703038">
    <property type="component" value="Unassembled WGS sequence"/>
</dbReference>
<name>A0ABS2KX62_9NOCA</name>
<evidence type="ECO:0000256" key="1">
    <source>
        <dbReference type="ARBA" id="ARBA00093770"/>
    </source>
</evidence>
<evidence type="ECO:0000313" key="4">
    <source>
        <dbReference type="Proteomes" id="UP000703038"/>
    </source>
</evidence>
<dbReference type="Pfam" id="PF11307">
    <property type="entry name" value="DUF3109"/>
    <property type="match status" value="1"/>
</dbReference>
<evidence type="ECO:0000256" key="2">
    <source>
        <dbReference type="SAM" id="MobiDB-lite"/>
    </source>
</evidence>
<evidence type="ECO:0000313" key="3">
    <source>
        <dbReference type="EMBL" id="MBM7416210.1"/>
    </source>
</evidence>
<comment type="caution">
    <text evidence="3">The sequence shown here is derived from an EMBL/GenBank/DDBJ whole genome shotgun (WGS) entry which is preliminary data.</text>
</comment>
<accession>A0ABS2KX62</accession>
<protein>
    <recommendedName>
        <fullName evidence="5">DUF3109 family protein</fullName>
    </recommendedName>
</protein>